<reference evidence="2 3" key="1">
    <citation type="submission" date="2023-10" db="EMBL/GenBank/DDBJ databases">
        <title>Chromosome-scale genome assembly provides insights into flower coloration mechanisms of Canna indica.</title>
        <authorList>
            <person name="Li C."/>
        </authorList>
    </citation>
    <scope>NUCLEOTIDE SEQUENCE [LARGE SCALE GENOMIC DNA]</scope>
    <source>
        <tissue evidence="2">Flower</tissue>
    </source>
</reference>
<keyword evidence="1" id="KW-0175">Coiled coil</keyword>
<dbReference type="PANTHER" id="PTHR33883:SF10">
    <property type="entry name" value="WPP DOMAIN-ASSOCIATED PROTEIN"/>
    <property type="match status" value="1"/>
</dbReference>
<dbReference type="PANTHER" id="PTHR33883">
    <property type="entry name" value="WPP DOMAIN-ASSOCIATED PROTEIN"/>
    <property type="match status" value="1"/>
</dbReference>
<gene>
    <name evidence="2" type="ORF">Cni_G00401</name>
</gene>
<dbReference type="Proteomes" id="UP001327560">
    <property type="component" value="Chromosome 1"/>
</dbReference>
<evidence type="ECO:0000313" key="3">
    <source>
        <dbReference type="Proteomes" id="UP001327560"/>
    </source>
</evidence>
<dbReference type="EMBL" id="CP136890">
    <property type="protein sequence ID" value="WOK91710.1"/>
    <property type="molecule type" value="Genomic_DNA"/>
</dbReference>
<proteinExistence type="predicted"/>
<evidence type="ECO:0000256" key="1">
    <source>
        <dbReference type="SAM" id="Coils"/>
    </source>
</evidence>
<organism evidence="2 3">
    <name type="scientific">Canna indica</name>
    <name type="common">Indian-shot</name>
    <dbReference type="NCBI Taxonomy" id="4628"/>
    <lineage>
        <taxon>Eukaryota</taxon>
        <taxon>Viridiplantae</taxon>
        <taxon>Streptophyta</taxon>
        <taxon>Embryophyta</taxon>
        <taxon>Tracheophyta</taxon>
        <taxon>Spermatophyta</taxon>
        <taxon>Magnoliopsida</taxon>
        <taxon>Liliopsida</taxon>
        <taxon>Zingiberales</taxon>
        <taxon>Cannaceae</taxon>
        <taxon>Canna</taxon>
    </lineage>
</organism>
<protein>
    <submittedName>
        <fullName evidence="2">WPP domain-associated protein-like isoform X1</fullName>
    </submittedName>
</protein>
<dbReference type="AlphaFoldDB" id="A0AAQ3PWH8"/>
<feature type="coiled-coil region" evidence="1">
    <location>
        <begin position="625"/>
        <end position="701"/>
    </location>
</feature>
<accession>A0AAQ3PWH8</accession>
<evidence type="ECO:0000313" key="2">
    <source>
        <dbReference type="EMBL" id="WOK91710.1"/>
    </source>
</evidence>
<sequence length="854" mass="98028">MEDSDILDERVGLLIDESMLPSSSSKGSDLICSDSASYEKFILDLDSYWDELNDRLSVSRMVSDSVVKGIVNAISEEAKEKIASKEAVIAVLKKKLQSSNPDASLVQNLGPLVTLKKSFVAEPESNGTLESNTCCLNARGNCNIADKVSRLKIMTEDQFQRLKKDLEHLKSSRIMSREDIACCNISHEERTIIKVQEIDQRVDNFRDMLLVEFEQIGAIMDSQKARLSELQFEYELQREVTSVVLQDYFRSLEDEYETKLYKKSVFINTLNKNWQEKASELGALRDELHAISEELNNHDNFEEWSVAKRKEHFPSKVLGNHKFSSQPEENAALMMEKLGDSGEHMLDIADLSQLKHMSKEELLAYCKTEMTNMRRKHDSALQEKTEELFKLKRQFLKEKGSLPFRKDKEVEHLRKKLPEFVSKLNEILTEKEIIPPTSSHDDELQSFKARMDLLYSENKRLRSSLIKKANELKYLSAQISDAEDQMSFHSSIEADHLREIRKLECDIEDIKAEADLRDALCNIVLRGMIDDHNHTMQNTEIEIKIMLEISTDIFRGVICNAIASMNPAISKYYEESISLKALVLEKEKALRSIIKENQKLQQVAVSISSSVKEKEKLALVAGSTLMQQKQQLDVVNQELNMLRDRTKMQELQISDYDKESHLLRNILNEALQQTRNYEHELDQLKEKLQVVSGILKQTEEQKTMILGVLEDKQKQLASSSEKDKEQVKQLESITDFVRGLSKSIADLESRLTDNIDRNISRLKVLVHQLSPLMQLASQHQKKCLWYQNMLEVRCSDLQKAEAEVDLLGDEVEALLGLLGKIYLALDHYSPVLQHYPGVMEILKLIQIELNGENN</sequence>
<keyword evidence="3" id="KW-1185">Reference proteome</keyword>
<dbReference type="InterPro" id="IPR037490">
    <property type="entry name" value="WAP"/>
</dbReference>
<name>A0AAQ3PWH8_9LILI</name>